<gene>
    <name evidence="1" type="ORF">SAMN04515678_10999</name>
</gene>
<proteinExistence type="predicted"/>
<evidence type="ECO:0000313" key="1">
    <source>
        <dbReference type="EMBL" id="SFE39168.1"/>
    </source>
</evidence>
<dbReference type="InterPro" id="IPR007413">
    <property type="entry name" value="YcjX-like"/>
</dbReference>
<dbReference type="PANTHER" id="PTHR38605">
    <property type="entry name" value="ATPASE-RELATED"/>
    <property type="match status" value="1"/>
</dbReference>
<organism evidence="1 2">
    <name type="scientific">Roseivivax sediminis</name>
    <dbReference type="NCBI Taxonomy" id="936889"/>
    <lineage>
        <taxon>Bacteria</taxon>
        <taxon>Pseudomonadati</taxon>
        <taxon>Pseudomonadota</taxon>
        <taxon>Alphaproteobacteria</taxon>
        <taxon>Rhodobacterales</taxon>
        <taxon>Roseobacteraceae</taxon>
        <taxon>Roseivivax</taxon>
    </lineage>
</organism>
<dbReference type="OrthoDB" id="9777645at2"/>
<evidence type="ECO:0000313" key="2">
    <source>
        <dbReference type="Proteomes" id="UP000325289"/>
    </source>
</evidence>
<dbReference type="AlphaFoldDB" id="A0A1I2A6I4"/>
<dbReference type="RefSeq" id="WP_149756677.1">
    <property type="nucleotide sequence ID" value="NZ_FOMS01000009.1"/>
</dbReference>
<dbReference type="PANTHER" id="PTHR38605:SF1">
    <property type="entry name" value="ATPASE"/>
    <property type="match status" value="1"/>
</dbReference>
<keyword evidence="2" id="KW-1185">Reference proteome</keyword>
<dbReference type="PIRSF" id="PIRSF019381">
    <property type="entry name" value="YcjX"/>
    <property type="match status" value="1"/>
</dbReference>
<reference evidence="1 2" key="1">
    <citation type="submission" date="2016-10" db="EMBL/GenBank/DDBJ databases">
        <authorList>
            <person name="Varghese N."/>
            <person name="Submissions S."/>
        </authorList>
    </citation>
    <scope>NUCLEOTIDE SEQUENCE [LARGE SCALE GENOMIC DNA]</scope>
    <source>
        <strain evidence="2">YIM D21,KCTC 23444,ACCC 10710</strain>
    </source>
</reference>
<sequence>MILGDIANRIGRSARGLTGAVGETFGEPTLRLGVTGLSRAGKTVFITSLVANLMDRGRMSQLAAAAEGRIDAAYLQPQPDDTLPRFDYEKHLAALTADAPHWPESTRAVSELRLSMRIRPTGLLAGFQGARRLHLDIVDYPGEWLLDLGLLEKSFEDWSRDTLARAERREIAGDFLSRLKAEDSSQELEEARAQALSESFTAYLRAASEAGYSDCSPGRFLLPGDLAGSPVLTFAPLPPGDGTAGRKSLRREFERRYEAYKDRVVKPFFRDHFSRIDRQIVLVDALGAIHRGPGAVEDLRHTMSDVLSAFRPGRNAFLSQILMGKRVERILFAATKADHLHHRQHPHLSAFMQALTREAADRAHFAGARTDAMAIAALRATVEETRSHRGEDLDCVRGTLTSGKSAAFYPGELPQDPQRLLGPARDGSEHWLDADYGLMTFAPAKLSLRPGEGPPHIRLDRAAQFLFGDRL</sequence>
<dbReference type="Proteomes" id="UP000325289">
    <property type="component" value="Unassembled WGS sequence"/>
</dbReference>
<dbReference type="Pfam" id="PF04317">
    <property type="entry name" value="DUF463"/>
    <property type="match status" value="1"/>
</dbReference>
<protein>
    <recommendedName>
        <fullName evidence="3">YcjX family protein</fullName>
    </recommendedName>
</protein>
<accession>A0A1I2A6I4</accession>
<evidence type="ECO:0008006" key="3">
    <source>
        <dbReference type="Google" id="ProtNLM"/>
    </source>
</evidence>
<name>A0A1I2A6I4_9RHOB</name>
<dbReference type="EMBL" id="FOMS01000009">
    <property type="protein sequence ID" value="SFE39168.1"/>
    <property type="molecule type" value="Genomic_DNA"/>
</dbReference>